<dbReference type="GO" id="GO:0140359">
    <property type="term" value="F:ABC-type transporter activity"/>
    <property type="evidence" value="ECO:0007669"/>
    <property type="project" value="InterPro"/>
</dbReference>
<feature type="transmembrane region" description="Helical" evidence="6">
    <location>
        <begin position="327"/>
        <end position="344"/>
    </location>
</feature>
<dbReference type="GO" id="GO:0016887">
    <property type="term" value="F:ATP hydrolysis activity"/>
    <property type="evidence" value="ECO:0007669"/>
    <property type="project" value="InterPro"/>
</dbReference>
<dbReference type="Proteomes" id="UP000654075">
    <property type="component" value="Unassembled WGS sequence"/>
</dbReference>
<name>A0A813D8I0_POLGL</name>
<accession>A0A813D8I0</accession>
<dbReference type="PANTHER" id="PTHR48041">
    <property type="entry name" value="ABC TRANSPORTER G FAMILY MEMBER 28"/>
    <property type="match status" value="1"/>
</dbReference>
<dbReference type="Pfam" id="PF19055">
    <property type="entry name" value="ABC2_membrane_7"/>
    <property type="match status" value="1"/>
</dbReference>
<evidence type="ECO:0000259" key="7">
    <source>
        <dbReference type="Pfam" id="PF00005"/>
    </source>
</evidence>
<proteinExistence type="predicted"/>
<dbReference type="GO" id="GO:0016020">
    <property type="term" value="C:membrane"/>
    <property type="evidence" value="ECO:0007669"/>
    <property type="project" value="UniProtKB-SubCell"/>
</dbReference>
<feature type="transmembrane region" description="Helical" evidence="6">
    <location>
        <begin position="295"/>
        <end position="321"/>
    </location>
</feature>
<evidence type="ECO:0000256" key="2">
    <source>
        <dbReference type="ARBA" id="ARBA00022448"/>
    </source>
</evidence>
<dbReference type="InterPro" id="IPR027417">
    <property type="entry name" value="P-loop_NTPase"/>
</dbReference>
<keyword evidence="4 6" id="KW-1133">Transmembrane helix</keyword>
<feature type="domain" description="ABC transporter family G" evidence="9">
    <location>
        <begin position="104"/>
        <end position="159"/>
    </location>
</feature>
<feature type="transmembrane region" description="Helical" evidence="6">
    <location>
        <begin position="463"/>
        <end position="483"/>
    </location>
</feature>
<keyword evidence="5 6" id="KW-0472">Membrane</keyword>
<feature type="domain" description="ABC transporter" evidence="7">
    <location>
        <begin position="11"/>
        <end position="73"/>
    </location>
</feature>
<dbReference type="SUPFAM" id="SSF52540">
    <property type="entry name" value="P-loop containing nucleoside triphosphate hydrolases"/>
    <property type="match status" value="1"/>
</dbReference>
<comment type="caution">
    <text evidence="10">The sequence shown here is derived from an EMBL/GenBank/DDBJ whole genome shotgun (WGS) entry which is preliminary data.</text>
</comment>
<evidence type="ECO:0000259" key="8">
    <source>
        <dbReference type="Pfam" id="PF01061"/>
    </source>
</evidence>
<keyword evidence="3 6" id="KW-0812">Transmembrane</keyword>
<evidence type="ECO:0000256" key="3">
    <source>
        <dbReference type="ARBA" id="ARBA00022692"/>
    </source>
</evidence>
<feature type="domain" description="ABC-2 type transporter transmembrane" evidence="8">
    <location>
        <begin position="201"/>
        <end position="410"/>
    </location>
</feature>
<dbReference type="Gene3D" id="3.40.50.300">
    <property type="entry name" value="P-loop containing nucleotide triphosphate hydrolases"/>
    <property type="match status" value="1"/>
</dbReference>
<dbReference type="InterPro" id="IPR043926">
    <property type="entry name" value="ABCG_dom"/>
</dbReference>
<dbReference type="GO" id="GO:0005524">
    <property type="term" value="F:ATP binding"/>
    <property type="evidence" value="ECO:0007669"/>
    <property type="project" value="InterPro"/>
</dbReference>
<evidence type="ECO:0000313" key="11">
    <source>
        <dbReference type="Proteomes" id="UP000654075"/>
    </source>
</evidence>
<dbReference type="InterPro" id="IPR050352">
    <property type="entry name" value="ABCG_transporters"/>
</dbReference>
<evidence type="ECO:0000256" key="5">
    <source>
        <dbReference type="ARBA" id="ARBA00023136"/>
    </source>
</evidence>
<dbReference type="InterPro" id="IPR013525">
    <property type="entry name" value="ABC2_TM"/>
</dbReference>
<dbReference type="PANTHER" id="PTHR48041:SF91">
    <property type="entry name" value="ABC TRANSPORTER G FAMILY MEMBER 28"/>
    <property type="match status" value="1"/>
</dbReference>
<evidence type="ECO:0000313" key="10">
    <source>
        <dbReference type="EMBL" id="CAE8583869.1"/>
    </source>
</evidence>
<comment type="subcellular location">
    <subcellularLocation>
        <location evidence="1">Membrane</location>
        <topology evidence="1">Multi-pass membrane protein</topology>
    </subcellularLocation>
</comment>
<evidence type="ECO:0000259" key="9">
    <source>
        <dbReference type="Pfam" id="PF19055"/>
    </source>
</evidence>
<keyword evidence="11" id="KW-1185">Reference proteome</keyword>
<gene>
    <name evidence="10" type="ORF">PGLA1383_LOCUS2817</name>
</gene>
<dbReference type="OrthoDB" id="66620at2759"/>
<dbReference type="Pfam" id="PF01061">
    <property type="entry name" value="ABC2_membrane"/>
    <property type="match status" value="1"/>
</dbReference>
<sequence length="549" mass="60546">MEYSAELYMQVGTKERKDNIDLIVEKLGLAGCADTGAGNEFFKGMSGGQKKRLSLGVALLKGTSIMFLDGPTSGLDAAAAASVFGFLAEMAYEANMIIVATIQQPSEPLFMSFSSVMFLANGRVAYHDTPQQVEQHCADLGRPLPTYTNPACHFMQLVNSDLVGSDQVDSVLVCWGKRHSAPPQLNFGNLPEHAHQSVMAQTCTLLRRQGLISIRDPSLYFGRMVTFLLANSFFAVIYFMARQHSQEYVLPRFFLVGFFCAVPTMFSAVAVYSFNYQFQLIAKEVGNGLISARSYTLATFVLEVPYMMMLALFAMVVPLYGIANGNIPGFFWTITIMAVTLWSFECMAQFFAVIFLNALVGMLCMLGLWALAFLFSGVFLMPEFVIWPLRGLCSALPLTYASRSLHHLEFHGTVWEGAQLSSKRPGFTCGQEGPCYGRTGDQVLHSLSVLFAAGVENTIAKDIGIILIIGVIFKTICFAVVVLRTHRAHAAWPIVSAQKISEGSTAIRERPNIPYIGETRDRYIVVVVFAIVVVSLWEQAFLDTPIIIL</sequence>
<evidence type="ECO:0000256" key="6">
    <source>
        <dbReference type="SAM" id="Phobius"/>
    </source>
</evidence>
<evidence type="ECO:0000256" key="1">
    <source>
        <dbReference type="ARBA" id="ARBA00004141"/>
    </source>
</evidence>
<dbReference type="OMA" id="WTITIMA"/>
<dbReference type="InterPro" id="IPR003439">
    <property type="entry name" value="ABC_transporter-like_ATP-bd"/>
</dbReference>
<evidence type="ECO:0008006" key="12">
    <source>
        <dbReference type="Google" id="ProtNLM"/>
    </source>
</evidence>
<dbReference type="Pfam" id="PF00005">
    <property type="entry name" value="ABC_tran"/>
    <property type="match status" value="1"/>
</dbReference>
<evidence type="ECO:0000256" key="4">
    <source>
        <dbReference type="ARBA" id="ARBA00022989"/>
    </source>
</evidence>
<keyword evidence="2" id="KW-0813">Transport</keyword>
<feature type="transmembrane region" description="Helical" evidence="6">
    <location>
        <begin position="253"/>
        <end position="274"/>
    </location>
</feature>
<feature type="transmembrane region" description="Helical" evidence="6">
    <location>
        <begin position="523"/>
        <end position="542"/>
    </location>
</feature>
<dbReference type="AlphaFoldDB" id="A0A813D8I0"/>
<reference evidence="10" key="1">
    <citation type="submission" date="2021-02" db="EMBL/GenBank/DDBJ databases">
        <authorList>
            <person name="Dougan E. K."/>
            <person name="Rhodes N."/>
            <person name="Thang M."/>
            <person name="Chan C."/>
        </authorList>
    </citation>
    <scope>NUCLEOTIDE SEQUENCE</scope>
</reference>
<dbReference type="EMBL" id="CAJNNV010000913">
    <property type="protein sequence ID" value="CAE8583869.1"/>
    <property type="molecule type" value="Genomic_DNA"/>
</dbReference>
<feature type="transmembrane region" description="Helical" evidence="6">
    <location>
        <begin position="220"/>
        <end position="241"/>
    </location>
</feature>
<organism evidence="10 11">
    <name type="scientific">Polarella glacialis</name>
    <name type="common">Dinoflagellate</name>
    <dbReference type="NCBI Taxonomy" id="89957"/>
    <lineage>
        <taxon>Eukaryota</taxon>
        <taxon>Sar</taxon>
        <taxon>Alveolata</taxon>
        <taxon>Dinophyceae</taxon>
        <taxon>Suessiales</taxon>
        <taxon>Suessiaceae</taxon>
        <taxon>Polarella</taxon>
    </lineage>
</organism>
<feature type="transmembrane region" description="Helical" evidence="6">
    <location>
        <begin position="351"/>
        <end position="380"/>
    </location>
</feature>
<protein>
    <recommendedName>
        <fullName evidence="12">ABC transporter domain-containing protein</fullName>
    </recommendedName>
</protein>